<protein>
    <submittedName>
        <fullName evidence="2">Uncharacterized protein</fullName>
    </submittedName>
</protein>
<comment type="caution">
    <text evidence="2">The sequence shown here is derived from an EMBL/GenBank/DDBJ whole genome shotgun (WGS) entry which is preliminary data.</text>
</comment>
<feature type="region of interest" description="Disordered" evidence="1">
    <location>
        <begin position="160"/>
        <end position="260"/>
    </location>
</feature>
<organism evidence="2 3">
    <name type="scientific">Prorocentrum cordatum</name>
    <dbReference type="NCBI Taxonomy" id="2364126"/>
    <lineage>
        <taxon>Eukaryota</taxon>
        <taxon>Sar</taxon>
        <taxon>Alveolata</taxon>
        <taxon>Dinophyceae</taxon>
        <taxon>Prorocentrales</taxon>
        <taxon>Prorocentraceae</taxon>
        <taxon>Prorocentrum</taxon>
    </lineage>
</organism>
<keyword evidence="3" id="KW-1185">Reference proteome</keyword>
<dbReference type="EMBL" id="CAUYUJ010016205">
    <property type="protein sequence ID" value="CAK0862883.1"/>
    <property type="molecule type" value="Genomic_DNA"/>
</dbReference>
<sequence length="1367" mass="149284">MATLLTKEEQQILEDQLFGLQTPSCDRERCDDEGSERLDDGHSDCAKQRTCIRCNVTLLVGNEPGTPVNAVCPSSSDRTVCQDCAELKQLVSTPLEGPLGAVRFPSDSDKEFWPKVVDCYRTLRNVCADGDSTVPLEELAIQWADAATKLAGRYGEIDVSGGHPECPGQAASGPPASEPTRADEVHGSGLANGGGVKQELETPHPELSPVMETSCRSGFSRTKGMQTNGPDSTVAELGNVEPEPADQSEDESSKSAVNKFSVDERLPKGQLFISIGRIRATINSYVECTGSLGWLPDFKVQTVQALERRLNQHKAEIEEQANVDIKVAFSQLSVRVSSLIQMFKLFKAWFDENADTALVPILEKMSKLNPCMEPKGLQVAADLQIIIKYATFYKNLGDGKSIYDAMEEFDFTHLVECYNAVSQNVDKLTGTVESKTVVVKDEDGADDAADTRAAKPTAAKRRKLFVLPRDLISRRVSARPLEQFEKLVSDSLAKYIFNIDSEAVKRMESQVVTGTVETVTKILEVWEAKVGMNTAEHKFRDLLNAVVCITRCAMKGERERPSVNAARWARKIVITMAKEESPGAELAKALVAHRAGEEFMTFALAHAKAGLEDEAASNGFDVSLEIFEHDLEPIFDDAVSFLRSGNNGKAVTVESFTPYLESCQKMAVACQQALQRWSPSALETNTESLANTISNMYMLLHTGNFVYTDTVKGWVGSLLMKAVEASKADVVSTGENGAGTEVVQGQSAKTHGKDAEAMAIFASKNNLYSYVREIDSNVRAMRPRLKAFVDSMLQLALNAQKLYRVAASRVGSAWHEKFDKESSGESVLKNFNHNVSVIDKMISYLQDLFLLADPDWWLDGEKVSESTPKADENTLCNFSRVHHEHTCVKPFFLKVASVIQVPDNGDDVAHMFGQFCKCVGQRMYDLKTTAFLKSKMEHISETEVRLGIVHGDVIQDCEAICAYSHLVPKADSKDIVDLASIDFARGRGDLATLSQLNHNMAYDHLERFTKAVVLTHLEVPGVTNADPNITKPSVEDAMFILSLKCAVADVVATVAAADVNIIKKGSSGDNTFNKTFICQDATYIMQVLHGALTKLDGIINNTVAVNFEKKGWQFGEPIASIRHWCSLAGAFSNKCEGIILNAMAAILTKHTEDTAKATPTWSACISDDNFNETMATQMLKNKLQPLVSSHNSLHDTLKDFADAAGLLAICPRVQDNDITSEAVAVAQTTMRKATEASVIIQGVELLFVFRHRPEGPDKAKAFLAERQPLHPTLPRAFWQQFSDLHAHAVSPSTSPFKAPGAPPPASVTSVATKTPAKSEGSPLEELVTPAPKKYQHGSESSGSACGKVKGSSSSALPSKGFKRAKRI</sequence>
<accession>A0ABN9UU72</accession>
<evidence type="ECO:0000313" key="2">
    <source>
        <dbReference type="EMBL" id="CAK0862883.1"/>
    </source>
</evidence>
<gene>
    <name evidence="2" type="ORF">PCOR1329_LOCUS51196</name>
</gene>
<feature type="compositionally biased region" description="Polar residues" evidence="1">
    <location>
        <begin position="214"/>
        <end position="231"/>
    </location>
</feature>
<name>A0ABN9UU72_9DINO</name>
<feature type="region of interest" description="Disordered" evidence="1">
    <location>
        <begin position="1289"/>
        <end position="1367"/>
    </location>
</feature>
<proteinExistence type="predicted"/>
<evidence type="ECO:0000313" key="3">
    <source>
        <dbReference type="Proteomes" id="UP001189429"/>
    </source>
</evidence>
<evidence type="ECO:0000256" key="1">
    <source>
        <dbReference type="SAM" id="MobiDB-lite"/>
    </source>
</evidence>
<dbReference type="Proteomes" id="UP001189429">
    <property type="component" value="Unassembled WGS sequence"/>
</dbReference>
<reference evidence="2" key="1">
    <citation type="submission" date="2023-10" db="EMBL/GenBank/DDBJ databases">
        <authorList>
            <person name="Chen Y."/>
            <person name="Shah S."/>
            <person name="Dougan E. K."/>
            <person name="Thang M."/>
            <person name="Chan C."/>
        </authorList>
    </citation>
    <scope>NUCLEOTIDE SEQUENCE [LARGE SCALE GENOMIC DNA]</scope>
</reference>